<dbReference type="EMBL" id="PGET01000001">
    <property type="protein sequence ID" value="PJJ30115.1"/>
    <property type="molecule type" value="Genomic_DNA"/>
</dbReference>
<dbReference type="AlphaFoldDB" id="A0A2M8Z9I7"/>
<sequence length="56" mass="6330">MKLSIPDTIEPAVRRTGASTNKYDLAKIKLLFNIKFVKAASHRRSGKALTNFLFHN</sequence>
<gene>
    <name evidence="1" type="ORF">H171_3689</name>
</gene>
<dbReference type="Proteomes" id="UP000231092">
    <property type="component" value="Unassembled WGS sequence"/>
</dbReference>
<protein>
    <submittedName>
        <fullName evidence="1">Uncharacterized protein</fullName>
    </submittedName>
</protein>
<accession>A0A2M8Z9I7</accession>
<proteinExistence type="predicted"/>
<evidence type="ECO:0000313" key="1">
    <source>
        <dbReference type="EMBL" id="PJJ30115.1"/>
    </source>
</evidence>
<reference evidence="1 2" key="1">
    <citation type="submission" date="2017-11" db="EMBL/GenBank/DDBJ databases">
        <title>Understudied soil microbes with underappreciated capabilities: Untangling the Clostridium saccharolyticum group.</title>
        <authorList>
            <person name="Leschine S."/>
        </authorList>
    </citation>
    <scope>NUCLEOTIDE SEQUENCE [LARGE SCALE GENOMIC DNA]</scope>
    <source>
        <strain evidence="1 2">18A</strain>
    </source>
</reference>
<evidence type="ECO:0000313" key="2">
    <source>
        <dbReference type="Proteomes" id="UP000231092"/>
    </source>
</evidence>
<name>A0A2M8Z9I7_9FIRM</name>
<organism evidence="1 2">
    <name type="scientific">[Clostridium] celerecrescens 18A</name>
    <dbReference type="NCBI Taxonomy" id="1286362"/>
    <lineage>
        <taxon>Bacteria</taxon>
        <taxon>Bacillati</taxon>
        <taxon>Bacillota</taxon>
        <taxon>Clostridia</taxon>
        <taxon>Lachnospirales</taxon>
        <taxon>Lachnospiraceae</taxon>
        <taxon>Lacrimispora</taxon>
    </lineage>
</organism>
<comment type="caution">
    <text evidence="1">The sequence shown here is derived from an EMBL/GenBank/DDBJ whole genome shotgun (WGS) entry which is preliminary data.</text>
</comment>